<evidence type="ECO:0000313" key="2">
    <source>
        <dbReference type="EMBL" id="EGT50507.1"/>
    </source>
</evidence>
<name>G0PBJ6_CAEBE</name>
<dbReference type="AlphaFoldDB" id="G0PBJ6"/>
<dbReference type="InParanoid" id="G0PBJ6"/>
<feature type="region of interest" description="Disordered" evidence="1">
    <location>
        <begin position="45"/>
        <end position="70"/>
    </location>
</feature>
<organism evidence="3">
    <name type="scientific">Caenorhabditis brenneri</name>
    <name type="common">Nematode worm</name>
    <dbReference type="NCBI Taxonomy" id="135651"/>
    <lineage>
        <taxon>Eukaryota</taxon>
        <taxon>Metazoa</taxon>
        <taxon>Ecdysozoa</taxon>
        <taxon>Nematoda</taxon>
        <taxon>Chromadorea</taxon>
        <taxon>Rhabditida</taxon>
        <taxon>Rhabditina</taxon>
        <taxon>Rhabditomorpha</taxon>
        <taxon>Rhabditoidea</taxon>
        <taxon>Rhabditidae</taxon>
        <taxon>Peloderinae</taxon>
        <taxon>Caenorhabditis</taxon>
    </lineage>
</organism>
<dbReference type="EMBL" id="GL380213">
    <property type="protein sequence ID" value="EGT50507.1"/>
    <property type="molecule type" value="Genomic_DNA"/>
</dbReference>
<gene>
    <name evidence="2" type="ORF">CAEBREN_21711</name>
</gene>
<sequence>MPTFGKKEIFLLPKTSKLLFEYDVYGHVAFAYEVNKLHQKMDKLPKNKQKSMRPWEERMEVDNEEEEYNPEYPEIRSSAEMAKYKLPKTSKLLLEYDVYIPTPICPASNNGFCSSSSSSGALLP</sequence>
<proteinExistence type="predicted"/>
<evidence type="ECO:0000256" key="1">
    <source>
        <dbReference type="SAM" id="MobiDB-lite"/>
    </source>
</evidence>
<dbReference type="HOGENOM" id="CLU_2005912_0_0_1"/>
<dbReference type="Proteomes" id="UP000008068">
    <property type="component" value="Unassembled WGS sequence"/>
</dbReference>
<evidence type="ECO:0000313" key="3">
    <source>
        <dbReference type="Proteomes" id="UP000008068"/>
    </source>
</evidence>
<accession>G0PBJ6</accession>
<keyword evidence="3" id="KW-1185">Reference proteome</keyword>
<reference evidence="3" key="1">
    <citation type="submission" date="2011-07" db="EMBL/GenBank/DDBJ databases">
        <authorList>
            <consortium name="Caenorhabditis brenneri Sequencing and Analysis Consortium"/>
            <person name="Wilson R.K."/>
        </authorList>
    </citation>
    <scope>NUCLEOTIDE SEQUENCE [LARGE SCALE GENOMIC DNA]</scope>
    <source>
        <strain evidence="3">PB2801</strain>
    </source>
</reference>
<protein>
    <submittedName>
        <fullName evidence="2">Uncharacterized protein</fullName>
    </submittedName>
</protein>